<protein>
    <submittedName>
        <fullName evidence="1">Uncharacterized protein</fullName>
    </submittedName>
</protein>
<name>A0A8S5MHK7_9CAUD</name>
<accession>A0A8S5MHK7</accession>
<evidence type="ECO:0000313" key="1">
    <source>
        <dbReference type="EMBL" id="DAD81845.1"/>
    </source>
</evidence>
<dbReference type="EMBL" id="BK014908">
    <property type="protein sequence ID" value="DAD81845.1"/>
    <property type="molecule type" value="Genomic_DNA"/>
</dbReference>
<reference evidence="1" key="1">
    <citation type="journal article" date="2021" name="Proc. Natl. Acad. Sci. U.S.A.">
        <title>A Catalog of Tens of Thousands of Viruses from Human Metagenomes Reveals Hidden Associations with Chronic Diseases.</title>
        <authorList>
            <person name="Tisza M.J."/>
            <person name="Buck C.B."/>
        </authorList>
    </citation>
    <scope>NUCLEOTIDE SEQUENCE</scope>
    <source>
        <strain evidence="1">CtvyM23</strain>
    </source>
</reference>
<proteinExistence type="predicted"/>
<sequence>MFSLKSLTPYLWTVSVLGSAYIGYELTSSYYQIKLETMEKQSEQILNEAQKAKTQKEQEFFTEALNVQSNLSEDIQNVTSTYNHYFSDFLPGDSGWLQQSDNTSSSKDVSSNSKTSISISQSKCQCDGTDKTKLRKLYEQQLTIDRDCDITAAHYNALIDLYNKVSK</sequence>
<organism evidence="1">
    <name type="scientific">Siphoviridae sp. ctvyM23</name>
    <dbReference type="NCBI Taxonomy" id="2826514"/>
    <lineage>
        <taxon>Viruses</taxon>
        <taxon>Duplodnaviria</taxon>
        <taxon>Heunggongvirae</taxon>
        <taxon>Uroviricota</taxon>
        <taxon>Caudoviricetes</taxon>
    </lineage>
</organism>